<keyword evidence="2" id="KW-1185">Reference proteome</keyword>
<comment type="caution">
    <text evidence="1">The sequence shown here is derived from an EMBL/GenBank/DDBJ whole genome shotgun (WGS) entry which is preliminary data.</text>
</comment>
<reference evidence="1 2" key="1">
    <citation type="submission" date="2019-03" db="EMBL/GenBank/DDBJ databases">
        <title>Genomic Encyclopedia of Type Strains, Phase IV (KMG-IV): sequencing the most valuable type-strain genomes for metagenomic binning, comparative biology and taxonomic classification.</title>
        <authorList>
            <person name="Goeker M."/>
        </authorList>
    </citation>
    <scope>NUCLEOTIDE SEQUENCE [LARGE SCALE GENOMIC DNA]</scope>
    <source>
        <strain evidence="1 2">DSM 18063</strain>
    </source>
</reference>
<dbReference type="Proteomes" id="UP000294835">
    <property type="component" value="Unassembled WGS sequence"/>
</dbReference>
<name>A0A4R2PZQ9_9RHOB</name>
<evidence type="ECO:0000313" key="2">
    <source>
        <dbReference type="Proteomes" id="UP000294835"/>
    </source>
</evidence>
<accession>A0A4R2PZQ9</accession>
<protein>
    <submittedName>
        <fullName evidence="1">Uncharacterized protein</fullName>
    </submittedName>
</protein>
<organism evidence="1 2">
    <name type="scientific">Rhodovulum marinum</name>
    <dbReference type="NCBI Taxonomy" id="320662"/>
    <lineage>
        <taxon>Bacteria</taxon>
        <taxon>Pseudomonadati</taxon>
        <taxon>Pseudomonadota</taxon>
        <taxon>Alphaproteobacteria</taxon>
        <taxon>Rhodobacterales</taxon>
        <taxon>Paracoccaceae</taxon>
        <taxon>Rhodovulum</taxon>
    </lineage>
</organism>
<dbReference type="OrthoDB" id="7838899at2"/>
<gene>
    <name evidence="1" type="ORF">EV662_104127</name>
</gene>
<evidence type="ECO:0000313" key="1">
    <source>
        <dbReference type="EMBL" id="TCP41783.1"/>
    </source>
</evidence>
<sequence length="244" mass="25337">MVKIAVFLAFLCIGQPIKSDTILKIPEETLLEVVPYDDIAATTRGRVDFETLSPRPEPGHDLHFGYAFAGGRIGERFAGQALVERAEGGDRFDAIAAGAPDAPLALEPGAPGHGLSVSFHRAFGSNALYPLGPVGWPAPEGRGEGAAAILFDADSCAVALRIHTEYTDALGTRADHRGAVTLAFFARSGQLIGRVALSLPAGISDLGVVRDGRAADIAGVLITNTDPGGVSLDDIRFGCPVPVG</sequence>
<dbReference type="RefSeq" id="WP_132461717.1">
    <property type="nucleotide sequence ID" value="NZ_SLXP01000004.1"/>
</dbReference>
<proteinExistence type="predicted"/>
<dbReference type="AlphaFoldDB" id="A0A4R2PZQ9"/>
<dbReference type="EMBL" id="SLXP01000004">
    <property type="protein sequence ID" value="TCP41783.1"/>
    <property type="molecule type" value="Genomic_DNA"/>
</dbReference>